<sequence length="257" mass="27502">MTIFELIGFGPNGWGLAMLLATAMTIALALCGFSIGCVIGVAVARAKLSKSRLAVVMADFYTTVLRGVPDLLVIYLFYFGLSQFLSGTVTFWCADGGFLLGLLQPSAITPGLCGSRGFIELPRFLIGSLALGVVSGAYQAEVFRGAYGVLSRGQIEAAKAVGMSPFLMFRRIIAPQVLGYAIPGLANVWQLTLKESALVSVIGLVEILRQSQIAANSTFKPFYFYVVAGSLYLAITAVSTYGFSRVEQHSLRGIRRA</sequence>
<evidence type="ECO:0000256" key="2">
    <source>
        <dbReference type="ARBA" id="ARBA00010072"/>
    </source>
</evidence>
<evidence type="ECO:0000256" key="1">
    <source>
        <dbReference type="ARBA" id="ARBA00004429"/>
    </source>
</evidence>
<dbReference type="InterPro" id="IPR000515">
    <property type="entry name" value="MetI-like"/>
</dbReference>
<gene>
    <name evidence="11" type="ORF">KEU06_27890</name>
</gene>
<dbReference type="Proteomes" id="UP000680348">
    <property type="component" value="Unassembled WGS sequence"/>
</dbReference>
<dbReference type="InterPro" id="IPR051613">
    <property type="entry name" value="ABC_transp_permease_HisMQ"/>
</dbReference>
<dbReference type="SUPFAM" id="SSF161098">
    <property type="entry name" value="MetI-like"/>
    <property type="match status" value="1"/>
</dbReference>
<dbReference type="NCBIfam" id="TIGR01726">
    <property type="entry name" value="HEQRo_perm_3TM"/>
    <property type="match status" value="1"/>
</dbReference>
<dbReference type="InterPro" id="IPR010065">
    <property type="entry name" value="AA_ABC_transptr_permease_3TM"/>
</dbReference>
<dbReference type="AlphaFoldDB" id="A0A942IC80"/>
<feature type="transmembrane region" description="Helical" evidence="9">
    <location>
        <begin position="222"/>
        <end position="243"/>
    </location>
</feature>
<evidence type="ECO:0000259" key="10">
    <source>
        <dbReference type="PROSITE" id="PS50928"/>
    </source>
</evidence>
<dbReference type="InterPro" id="IPR035906">
    <property type="entry name" value="MetI-like_sf"/>
</dbReference>
<accession>A0A942IC80</accession>
<organism evidence="11 12">
    <name type="scientific">Pseudaminobacter soli</name>
    <name type="common">ex Zhang et al. 2022</name>
    <dbReference type="NCBI Taxonomy" id="2831468"/>
    <lineage>
        <taxon>Bacteria</taxon>
        <taxon>Pseudomonadati</taxon>
        <taxon>Pseudomonadota</taxon>
        <taxon>Alphaproteobacteria</taxon>
        <taxon>Hyphomicrobiales</taxon>
        <taxon>Phyllobacteriaceae</taxon>
        <taxon>Pseudaminobacter</taxon>
    </lineage>
</organism>
<keyword evidence="5" id="KW-0997">Cell inner membrane</keyword>
<dbReference type="RefSeq" id="WP_188257970.1">
    <property type="nucleotide sequence ID" value="NZ_JABVCF010000025.1"/>
</dbReference>
<evidence type="ECO:0000256" key="8">
    <source>
        <dbReference type="ARBA" id="ARBA00023136"/>
    </source>
</evidence>
<evidence type="ECO:0000313" key="12">
    <source>
        <dbReference type="Proteomes" id="UP000680348"/>
    </source>
</evidence>
<keyword evidence="8 9" id="KW-0472">Membrane</keyword>
<evidence type="ECO:0000313" key="11">
    <source>
        <dbReference type="EMBL" id="MBS3652416.1"/>
    </source>
</evidence>
<name>A0A942IC80_9HYPH</name>
<dbReference type="GO" id="GO:0043190">
    <property type="term" value="C:ATP-binding cassette (ABC) transporter complex"/>
    <property type="evidence" value="ECO:0007669"/>
    <property type="project" value="InterPro"/>
</dbReference>
<dbReference type="PANTHER" id="PTHR30133">
    <property type="entry name" value="CATIONIC AMINO ACID TRANSPORTER, MEMBRANE COMPONENT"/>
    <property type="match status" value="1"/>
</dbReference>
<comment type="caution">
    <text evidence="11">The sequence shown here is derived from an EMBL/GenBank/DDBJ whole genome shotgun (WGS) entry which is preliminary data.</text>
</comment>
<evidence type="ECO:0000256" key="9">
    <source>
        <dbReference type="RuleBase" id="RU363032"/>
    </source>
</evidence>
<evidence type="ECO:0000256" key="3">
    <source>
        <dbReference type="ARBA" id="ARBA00022448"/>
    </source>
</evidence>
<keyword evidence="7 9" id="KW-1133">Transmembrane helix</keyword>
<evidence type="ECO:0000256" key="5">
    <source>
        <dbReference type="ARBA" id="ARBA00022519"/>
    </source>
</evidence>
<keyword evidence="4" id="KW-1003">Cell membrane</keyword>
<feature type="domain" description="ABC transmembrane type-1" evidence="10">
    <location>
        <begin position="22"/>
        <end position="244"/>
    </location>
</feature>
<keyword evidence="6 9" id="KW-0812">Transmembrane</keyword>
<dbReference type="CDD" id="cd06261">
    <property type="entry name" value="TM_PBP2"/>
    <property type="match status" value="1"/>
</dbReference>
<proteinExistence type="inferred from homology"/>
<evidence type="ECO:0000256" key="6">
    <source>
        <dbReference type="ARBA" id="ARBA00022692"/>
    </source>
</evidence>
<reference evidence="11" key="1">
    <citation type="submission" date="2021-04" db="EMBL/GenBank/DDBJ databases">
        <title>Pseudaminobacter soli sp. nov., isolated from paddy soil contaminated by heavy metals.</title>
        <authorList>
            <person name="Zhang K."/>
        </authorList>
    </citation>
    <scope>NUCLEOTIDE SEQUENCE</scope>
    <source>
        <strain evidence="11">19-2017</strain>
    </source>
</reference>
<dbReference type="Gene3D" id="1.10.3720.10">
    <property type="entry name" value="MetI-like"/>
    <property type="match status" value="1"/>
</dbReference>
<keyword evidence="3 9" id="KW-0813">Transport</keyword>
<comment type="subcellular location">
    <subcellularLocation>
        <location evidence="1">Cell inner membrane</location>
        <topology evidence="1">Multi-pass membrane protein</topology>
    </subcellularLocation>
    <subcellularLocation>
        <location evidence="9">Cell membrane</location>
        <topology evidence="9">Multi-pass membrane protein</topology>
    </subcellularLocation>
</comment>
<comment type="similarity">
    <text evidence="2">Belongs to the binding-protein-dependent transport system permease family. HisMQ subfamily.</text>
</comment>
<evidence type="ECO:0000256" key="4">
    <source>
        <dbReference type="ARBA" id="ARBA00022475"/>
    </source>
</evidence>
<keyword evidence="12" id="KW-1185">Reference proteome</keyword>
<protein>
    <submittedName>
        <fullName evidence="11">ABC transporter permease subunit</fullName>
    </submittedName>
</protein>
<dbReference type="GO" id="GO:0022857">
    <property type="term" value="F:transmembrane transporter activity"/>
    <property type="evidence" value="ECO:0007669"/>
    <property type="project" value="InterPro"/>
</dbReference>
<dbReference type="PROSITE" id="PS50928">
    <property type="entry name" value="ABC_TM1"/>
    <property type="match status" value="1"/>
</dbReference>
<dbReference type="Pfam" id="PF00528">
    <property type="entry name" value="BPD_transp_1"/>
    <property type="match status" value="1"/>
</dbReference>
<dbReference type="EMBL" id="JAGWCR010000025">
    <property type="protein sequence ID" value="MBS3652416.1"/>
    <property type="molecule type" value="Genomic_DNA"/>
</dbReference>
<feature type="transmembrane region" description="Helical" evidence="9">
    <location>
        <begin position="16"/>
        <end position="44"/>
    </location>
</feature>
<evidence type="ECO:0000256" key="7">
    <source>
        <dbReference type="ARBA" id="ARBA00022989"/>
    </source>
</evidence>